<dbReference type="AlphaFoldDB" id="A1B8G8"/>
<evidence type="ECO:0000256" key="1">
    <source>
        <dbReference type="SAM" id="Coils"/>
    </source>
</evidence>
<feature type="coiled-coil region" evidence="1">
    <location>
        <begin position="88"/>
        <end position="122"/>
    </location>
</feature>
<keyword evidence="3" id="KW-1185">Reference proteome</keyword>
<sequence length="140" mass="15990">MAWLLVWNGDPFRDRRLAYGDILADRRASVIRLLTAAVLLLPGAATAMCFEPSEPYCIRAYGTFDDQFSFESCRGQLRSYQSDVESFLDCQRREIDDSITRIEQERDNIQTAQRKSQDALDEFNAAVEYWNCKANGGSIC</sequence>
<keyword evidence="1" id="KW-0175">Coiled coil</keyword>
<dbReference type="HOGENOM" id="CLU_1833261_0_0_5"/>
<name>A1B8G8_PARDP</name>
<proteinExistence type="predicted"/>
<dbReference type="KEGG" id="pde:Pden_3745"/>
<evidence type="ECO:0000313" key="2">
    <source>
        <dbReference type="EMBL" id="ABL71812.1"/>
    </source>
</evidence>
<dbReference type="RefSeq" id="WP_011749981.1">
    <property type="nucleotide sequence ID" value="NC_008687.1"/>
</dbReference>
<dbReference type="EnsemblBacteria" id="ABL71812">
    <property type="protein sequence ID" value="ABL71812"/>
    <property type="gene ID" value="Pden_3745"/>
</dbReference>
<dbReference type="EMBL" id="CP000490">
    <property type="protein sequence ID" value="ABL71812.1"/>
    <property type="molecule type" value="Genomic_DNA"/>
</dbReference>
<reference evidence="3" key="1">
    <citation type="submission" date="2006-12" db="EMBL/GenBank/DDBJ databases">
        <title>Complete sequence of chromosome 2 of Paracoccus denitrificans PD1222.</title>
        <authorList>
            <person name="Copeland A."/>
            <person name="Lucas S."/>
            <person name="Lapidus A."/>
            <person name="Barry K."/>
            <person name="Detter J.C."/>
            <person name="Glavina del Rio T."/>
            <person name="Hammon N."/>
            <person name="Israni S."/>
            <person name="Dalin E."/>
            <person name="Tice H."/>
            <person name="Pitluck S."/>
            <person name="Munk A.C."/>
            <person name="Brettin T."/>
            <person name="Bruce D."/>
            <person name="Han C."/>
            <person name="Tapia R."/>
            <person name="Gilna P."/>
            <person name="Schmutz J."/>
            <person name="Larimer F."/>
            <person name="Land M."/>
            <person name="Hauser L."/>
            <person name="Kyrpides N."/>
            <person name="Lykidis A."/>
            <person name="Spiro S."/>
            <person name="Richardson D.J."/>
            <person name="Moir J.W.B."/>
            <person name="Ferguson S.J."/>
            <person name="van Spanning R.J.M."/>
            <person name="Richardson P."/>
        </authorList>
    </citation>
    <scope>NUCLEOTIDE SEQUENCE [LARGE SCALE GENOMIC DNA]</scope>
    <source>
        <strain evidence="3">Pd 1222</strain>
    </source>
</reference>
<dbReference type="eggNOG" id="ENOG502ZNJB">
    <property type="taxonomic scope" value="Bacteria"/>
</dbReference>
<gene>
    <name evidence="2" type="ordered locus">Pden_3745</name>
</gene>
<accession>A1B8G8</accession>
<evidence type="ECO:0000313" key="3">
    <source>
        <dbReference type="Proteomes" id="UP000000361"/>
    </source>
</evidence>
<dbReference type="OrthoDB" id="8452585at2"/>
<dbReference type="Proteomes" id="UP000000361">
    <property type="component" value="Chromosome 2"/>
</dbReference>
<dbReference type="GeneID" id="93453402"/>
<protein>
    <submittedName>
        <fullName evidence="2">Uncharacterized protein</fullName>
    </submittedName>
</protein>
<dbReference type="STRING" id="318586.Pden_3745"/>
<organism evidence="2 3">
    <name type="scientific">Paracoccus denitrificans (strain Pd 1222)</name>
    <dbReference type="NCBI Taxonomy" id="318586"/>
    <lineage>
        <taxon>Bacteria</taxon>
        <taxon>Pseudomonadati</taxon>
        <taxon>Pseudomonadota</taxon>
        <taxon>Alphaproteobacteria</taxon>
        <taxon>Rhodobacterales</taxon>
        <taxon>Paracoccaceae</taxon>
        <taxon>Paracoccus</taxon>
    </lineage>
</organism>